<evidence type="ECO:0000256" key="1">
    <source>
        <dbReference type="ARBA" id="ARBA00004196"/>
    </source>
</evidence>
<accession>A0A927RKV2</accession>
<keyword evidence="4" id="KW-0732">Signal</keyword>
<evidence type="ECO:0000256" key="2">
    <source>
        <dbReference type="ARBA" id="ARBA00008520"/>
    </source>
</evidence>
<dbReference type="InterPro" id="IPR050490">
    <property type="entry name" value="Bact_solute-bd_prot1"/>
</dbReference>
<protein>
    <submittedName>
        <fullName evidence="5">Aldouronate transport system substrate-binding protein</fullName>
    </submittedName>
</protein>
<dbReference type="EMBL" id="JADBEM010000001">
    <property type="protein sequence ID" value="MBE1608596.1"/>
    <property type="molecule type" value="Genomic_DNA"/>
</dbReference>
<evidence type="ECO:0000256" key="3">
    <source>
        <dbReference type="ARBA" id="ARBA00022448"/>
    </source>
</evidence>
<comment type="caution">
    <text evidence="5">The sequence shown here is derived from an EMBL/GenBank/DDBJ whole genome shotgun (WGS) entry which is preliminary data.</text>
</comment>
<organism evidence="5 6">
    <name type="scientific">Actinopolymorpha pittospori</name>
    <dbReference type="NCBI Taxonomy" id="648752"/>
    <lineage>
        <taxon>Bacteria</taxon>
        <taxon>Bacillati</taxon>
        <taxon>Actinomycetota</taxon>
        <taxon>Actinomycetes</taxon>
        <taxon>Propionibacteriales</taxon>
        <taxon>Actinopolymorphaceae</taxon>
        <taxon>Actinopolymorpha</taxon>
    </lineage>
</organism>
<dbReference type="SUPFAM" id="SSF53850">
    <property type="entry name" value="Periplasmic binding protein-like II"/>
    <property type="match status" value="1"/>
</dbReference>
<evidence type="ECO:0000313" key="5">
    <source>
        <dbReference type="EMBL" id="MBE1608596.1"/>
    </source>
</evidence>
<comment type="similarity">
    <text evidence="2">Belongs to the bacterial solute-binding protein 1 family.</text>
</comment>
<keyword evidence="6" id="KW-1185">Reference proteome</keyword>
<keyword evidence="3" id="KW-0813">Transport</keyword>
<dbReference type="GO" id="GO:0030313">
    <property type="term" value="C:cell envelope"/>
    <property type="evidence" value="ECO:0007669"/>
    <property type="project" value="UniProtKB-SubCell"/>
</dbReference>
<evidence type="ECO:0000256" key="4">
    <source>
        <dbReference type="ARBA" id="ARBA00022729"/>
    </source>
</evidence>
<dbReference type="PROSITE" id="PS51318">
    <property type="entry name" value="TAT"/>
    <property type="match status" value="1"/>
</dbReference>
<dbReference type="Gene3D" id="3.40.190.10">
    <property type="entry name" value="Periplasmic binding protein-like II"/>
    <property type="match status" value="1"/>
</dbReference>
<proteinExistence type="inferred from homology"/>
<name>A0A927RKV2_9ACTN</name>
<dbReference type="InterPro" id="IPR006059">
    <property type="entry name" value="SBP"/>
</dbReference>
<dbReference type="Pfam" id="PF13416">
    <property type="entry name" value="SBP_bac_8"/>
    <property type="match status" value="1"/>
</dbReference>
<dbReference type="PANTHER" id="PTHR43649:SF31">
    <property type="entry name" value="SN-GLYCEROL-3-PHOSPHATE-BINDING PERIPLASMIC PROTEIN UGPB"/>
    <property type="match status" value="1"/>
</dbReference>
<dbReference type="RefSeq" id="WP_192752349.1">
    <property type="nucleotide sequence ID" value="NZ_BAABJL010000029.1"/>
</dbReference>
<dbReference type="PANTHER" id="PTHR43649">
    <property type="entry name" value="ARABINOSE-BINDING PROTEIN-RELATED"/>
    <property type="match status" value="1"/>
</dbReference>
<gene>
    <name evidence="5" type="ORF">HEB94_005444</name>
</gene>
<comment type="subcellular location">
    <subcellularLocation>
        <location evidence="1">Cell envelope</location>
    </subcellularLocation>
</comment>
<dbReference type="InterPro" id="IPR006311">
    <property type="entry name" value="TAT_signal"/>
</dbReference>
<dbReference type="AlphaFoldDB" id="A0A927RKV2"/>
<evidence type="ECO:0000313" key="6">
    <source>
        <dbReference type="Proteomes" id="UP000638648"/>
    </source>
</evidence>
<sequence length="550" mass="58961">MTQGEISRRGFLRGVGGAALVAGGSAAVGGCGGGDGLGQGGGARAGSDAAVRLPAYAPKTAVEADLPALPNGTPGALLRYPAAPKRMYEGPPAHGGTIDVLKMIDGAPPPPVQRNPFWQQLNKRVGAELQLNNVIASDYSNKLATLLASGDLPDLVQLPTNVPHLPDVLAKEFQDLSEWVSGDAVKNYTGLPAMSEVSWKNVAFNGGIWGVPWQLGLPASVLEIRQDLVEEKGLTGELHDGQDFLDLCAALTDPDHQRWAIGTPSTALNIVREMVGVPNNWKQVDGEFTSMYETEEYRRALDIIASLWKKGYIIPDSMNSTAPISDWFGSGRVAMSAGGYTNWALYITANKPTNPKFTMGCLVPPKWEGGGQAAHWVGNGMYTFTAVRKASKARVEELLRVLDWFAAPFGSEEYTFRRYGVPGRDYTVVKGEPAVTRTGTNEVQNMAIGYVATCPLLLYIPGQPEATRDEYDALSALMKVTVANPTVGLFSDSALTAGLTSENKLLDLQNGIIFGREPLSAWDEGVRSWRSGGGDQVRSEYEKAFAAANK</sequence>
<dbReference type="Proteomes" id="UP000638648">
    <property type="component" value="Unassembled WGS sequence"/>
</dbReference>
<reference evidence="5" key="1">
    <citation type="submission" date="2020-10" db="EMBL/GenBank/DDBJ databases">
        <title>Sequencing the genomes of 1000 actinobacteria strains.</title>
        <authorList>
            <person name="Klenk H.-P."/>
        </authorList>
    </citation>
    <scope>NUCLEOTIDE SEQUENCE</scope>
    <source>
        <strain evidence="5">DSM 45354</strain>
    </source>
</reference>